<dbReference type="Pfam" id="PF13518">
    <property type="entry name" value="HTH_28"/>
    <property type="match status" value="1"/>
</dbReference>
<dbReference type="RefSeq" id="WP_011733788.1">
    <property type="nucleotide sequence ID" value="NC_008607.1"/>
</dbReference>
<keyword evidence="5" id="KW-0614">Plasmid</keyword>
<keyword evidence="6" id="KW-1185">Reference proteome</keyword>
<geneLocation type="plasmid" evidence="5 6">
    <name>pPRO1</name>
</geneLocation>
<dbReference type="OrthoDB" id="5504200at2"/>
<gene>
    <name evidence="5" type="ordered locus">Ppro_3678</name>
</gene>
<dbReference type="InterPro" id="IPR038717">
    <property type="entry name" value="Tc1-like_DDE_dom"/>
</dbReference>
<dbReference type="Pfam" id="PF13592">
    <property type="entry name" value="HTH_33"/>
    <property type="match status" value="1"/>
</dbReference>
<feature type="domain" description="Winged helix-turn helix" evidence="4">
    <location>
        <begin position="99"/>
        <end position="156"/>
    </location>
</feature>
<name>A0R819_PELPD</name>
<organism evidence="5 6">
    <name type="scientific">Pelobacter propionicus (strain DSM 2379 / NBRC 103807 / OttBd1)</name>
    <dbReference type="NCBI Taxonomy" id="338966"/>
    <lineage>
        <taxon>Bacteria</taxon>
        <taxon>Pseudomonadati</taxon>
        <taxon>Thermodesulfobacteriota</taxon>
        <taxon>Desulfuromonadia</taxon>
        <taxon>Desulfuromonadales</taxon>
        <taxon>Desulfuromonadaceae</taxon>
        <taxon>Pelobacter</taxon>
    </lineage>
</organism>
<dbReference type="Pfam" id="PF13358">
    <property type="entry name" value="DDE_3"/>
    <property type="match status" value="1"/>
</dbReference>
<dbReference type="SUPFAM" id="SSF46689">
    <property type="entry name" value="Homeodomain-like"/>
    <property type="match status" value="1"/>
</dbReference>
<dbReference type="InterPro" id="IPR055247">
    <property type="entry name" value="InsJ-like_HTH"/>
</dbReference>
<evidence type="ECO:0000259" key="2">
    <source>
        <dbReference type="Pfam" id="PF13358"/>
    </source>
</evidence>
<dbReference type="InterPro" id="IPR025959">
    <property type="entry name" value="Winged_HTH_dom"/>
</dbReference>
<dbReference type="PANTHER" id="PTHR46564">
    <property type="entry name" value="TRANSPOSASE"/>
    <property type="match status" value="1"/>
</dbReference>
<dbReference type="eggNOG" id="COG3335">
    <property type="taxonomic scope" value="Bacteria"/>
</dbReference>
<feature type="region of interest" description="Disordered" evidence="1">
    <location>
        <begin position="57"/>
        <end position="76"/>
    </location>
</feature>
<dbReference type="HOGENOM" id="CLU_056788_0_0_7"/>
<dbReference type="NCBIfam" id="NF033545">
    <property type="entry name" value="transpos_IS630"/>
    <property type="match status" value="1"/>
</dbReference>
<dbReference type="Proteomes" id="UP000006732">
    <property type="component" value="Plasmid pPRO1"/>
</dbReference>
<dbReference type="eggNOG" id="COG3415">
    <property type="taxonomic scope" value="Bacteria"/>
</dbReference>
<sequence>MKKIDARTFKQDVQEAHRQQIVRLRKSGRPNKETAEIVGISESHCSKVWQRFKKEGPGSIVKGKRGRRQGEQRDLTTEQEAEIKRLIIDKAPNQLKLSFALWTRDAVRLLIEQKSGIAMPIRTVGEYLKRWGFTPQKPAKWAKEQSTPAVVNWLAKEYPAISKRAKQEKAEIYWGDETGIQTGANVERGYSPKGKTPVLRQTGRKHRINMISAITNQGKVRFMFYKETMNSKRLITFMKRLVKDAGRKVYLILDNLKVHHSHVVMDWLEKHKDKIEVFYLPSYSPELNPDEYLNNSLKGRVHSGERAQNVKQLESKSRKHMKHLQNRSCKVKKFFDHPCASYAA</sequence>
<dbReference type="GO" id="GO:0003676">
    <property type="term" value="F:nucleic acid binding"/>
    <property type="evidence" value="ECO:0007669"/>
    <property type="project" value="InterPro"/>
</dbReference>
<evidence type="ECO:0000259" key="3">
    <source>
        <dbReference type="Pfam" id="PF13518"/>
    </source>
</evidence>
<feature type="region of interest" description="Disordered" evidence="1">
    <location>
        <begin position="303"/>
        <end position="322"/>
    </location>
</feature>
<evidence type="ECO:0000313" key="6">
    <source>
        <dbReference type="Proteomes" id="UP000006732"/>
    </source>
</evidence>
<dbReference type="EMBL" id="CP000483">
    <property type="protein sequence ID" value="ABL01269.1"/>
    <property type="molecule type" value="Genomic_DNA"/>
</dbReference>
<dbReference type="InterPro" id="IPR036397">
    <property type="entry name" value="RNaseH_sf"/>
</dbReference>
<dbReference type="KEGG" id="ppd:Ppro_3678"/>
<feature type="domain" description="Insertion element IS150 protein InsJ-like helix-turn-helix" evidence="3">
    <location>
        <begin position="17"/>
        <end position="68"/>
    </location>
</feature>
<evidence type="ECO:0000313" key="5">
    <source>
        <dbReference type="EMBL" id="ABL01269.1"/>
    </source>
</evidence>
<feature type="domain" description="Tc1-like transposase DDE" evidence="2">
    <location>
        <begin position="172"/>
        <end position="313"/>
    </location>
</feature>
<protein>
    <submittedName>
        <fullName evidence="5">Transposase and inactivated derivatives</fullName>
    </submittedName>
</protein>
<dbReference type="Gene3D" id="3.30.420.10">
    <property type="entry name" value="Ribonuclease H-like superfamily/Ribonuclease H"/>
    <property type="match status" value="1"/>
</dbReference>
<accession>A0R819</accession>
<dbReference type="PANTHER" id="PTHR46564:SF1">
    <property type="entry name" value="TRANSPOSASE"/>
    <property type="match status" value="1"/>
</dbReference>
<dbReference type="InterPro" id="IPR047655">
    <property type="entry name" value="Transpos_IS630-like"/>
</dbReference>
<proteinExistence type="predicted"/>
<evidence type="ECO:0000256" key="1">
    <source>
        <dbReference type="SAM" id="MobiDB-lite"/>
    </source>
</evidence>
<dbReference type="AlphaFoldDB" id="A0R819"/>
<evidence type="ECO:0000259" key="4">
    <source>
        <dbReference type="Pfam" id="PF13592"/>
    </source>
</evidence>
<reference evidence="5 6" key="1">
    <citation type="submission" date="2006-10" db="EMBL/GenBank/DDBJ databases">
        <title>Complete sequence of plasmid pPRO1 of Pelobacter propionicus DSM 2379.</title>
        <authorList>
            <consortium name="US DOE Joint Genome Institute"/>
            <person name="Copeland A."/>
            <person name="Lucas S."/>
            <person name="Lapidus A."/>
            <person name="Barry K."/>
            <person name="Detter J.C."/>
            <person name="Glavina del Rio T."/>
            <person name="Hammon N."/>
            <person name="Israni S."/>
            <person name="Dalin E."/>
            <person name="Tice H."/>
            <person name="Pitluck S."/>
            <person name="Saunders E."/>
            <person name="Brettin T."/>
            <person name="Bruce D."/>
            <person name="Han C."/>
            <person name="Tapia R."/>
            <person name="Schmutz J."/>
            <person name="Larimer F."/>
            <person name="Land M."/>
            <person name="Hauser L."/>
            <person name="Kyrpides N."/>
            <person name="Kim E."/>
            <person name="Lovley D."/>
            <person name="Richardson P."/>
        </authorList>
    </citation>
    <scope>NUCLEOTIDE SEQUENCE [LARGE SCALE GENOMIC DNA]</scope>
    <source>
        <strain evidence="6">DSM 2379 / NBRC 103807 / OttBd1</strain>
        <plasmid evidence="6">Plasmid pPRO1</plasmid>
    </source>
</reference>
<dbReference type="InterPro" id="IPR009057">
    <property type="entry name" value="Homeodomain-like_sf"/>
</dbReference>